<feature type="chain" id="PRO_5038408151" evidence="1">
    <location>
        <begin position="20"/>
        <end position="180"/>
    </location>
</feature>
<evidence type="ECO:0000256" key="1">
    <source>
        <dbReference type="SAM" id="SignalP"/>
    </source>
</evidence>
<accession>A0A9D5DTV1</accession>
<evidence type="ECO:0000313" key="2">
    <source>
        <dbReference type="EMBL" id="KQL58691.1"/>
    </source>
</evidence>
<dbReference type="AlphaFoldDB" id="A0A9D5DTV1"/>
<proteinExistence type="predicted"/>
<protein>
    <submittedName>
        <fullName evidence="2">Uncharacterized protein</fullName>
    </submittedName>
</protein>
<organism evidence="2 3">
    <name type="scientific">Alkalicoccobacillus plakortidis</name>
    <dbReference type="NCBI Taxonomy" id="444060"/>
    <lineage>
        <taxon>Bacteria</taxon>
        <taxon>Bacillati</taxon>
        <taxon>Bacillota</taxon>
        <taxon>Bacilli</taxon>
        <taxon>Bacillales</taxon>
        <taxon>Bacillaceae</taxon>
        <taxon>Alkalicoccobacillus</taxon>
    </lineage>
</organism>
<sequence length="180" mass="20744">MRYFSIPFILLFLFSCNQAGDTAPLRIEETEQATYQVWKEATELGYYKTGPIELSLNEVRVIDAEWHISFIVDGLDSAEGSYIYVDYEVFAEEVDEELIFDTDHFTLEVNGEEILEEVDLHISNGIEWQIITESPLEKRMYFPLKTVQAADVKQVTFMVKAPFDANGNPIDKPIRVDDVF</sequence>
<feature type="signal peptide" evidence="1">
    <location>
        <begin position="1"/>
        <end position="19"/>
    </location>
</feature>
<keyword evidence="3" id="KW-1185">Reference proteome</keyword>
<name>A0A9D5DTV1_9BACI</name>
<dbReference type="EMBL" id="LJJD01000004">
    <property type="protein sequence ID" value="KQL58691.1"/>
    <property type="molecule type" value="Genomic_DNA"/>
</dbReference>
<gene>
    <name evidence="2" type="ORF">AN965_01575</name>
</gene>
<dbReference type="Proteomes" id="UP000051061">
    <property type="component" value="Unassembled WGS sequence"/>
</dbReference>
<evidence type="ECO:0000313" key="3">
    <source>
        <dbReference type="Proteomes" id="UP000051061"/>
    </source>
</evidence>
<comment type="caution">
    <text evidence="2">The sequence shown here is derived from an EMBL/GenBank/DDBJ whole genome shotgun (WGS) entry which is preliminary data.</text>
</comment>
<dbReference type="PROSITE" id="PS51257">
    <property type="entry name" value="PROKAR_LIPOPROTEIN"/>
    <property type="match status" value="1"/>
</dbReference>
<reference evidence="2 3" key="1">
    <citation type="submission" date="2015-09" db="EMBL/GenBank/DDBJ databases">
        <title>Genome sequencing project for genomic taxonomy and phylogenomics of Bacillus-like bacteria.</title>
        <authorList>
            <person name="Liu B."/>
            <person name="Wang J."/>
            <person name="Zhu Y."/>
            <person name="Liu G."/>
            <person name="Chen Q."/>
            <person name="Chen Z."/>
            <person name="Lan J."/>
            <person name="Che J."/>
            <person name="Ge C."/>
            <person name="Shi H."/>
            <person name="Pan Z."/>
            <person name="Liu X."/>
        </authorList>
    </citation>
    <scope>NUCLEOTIDE SEQUENCE [LARGE SCALE GENOMIC DNA]</scope>
    <source>
        <strain evidence="2 3">DSM 19153</strain>
    </source>
</reference>
<keyword evidence="1" id="KW-0732">Signal</keyword>